<comment type="caution">
    <text evidence="2">The sequence shown here is derived from an EMBL/GenBank/DDBJ whole genome shotgun (WGS) entry which is preliminary data.</text>
</comment>
<dbReference type="AlphaFoldDB" id="A0A5B7G5V9"/>
<proteinExistence type="predicted"/>
<sequence length="82" mass="9349">MGGGVPFSRHSSPDPLQTNFLALSVTLARPKYADMRRPLLEKESPSYTDRPPPRPFADHTNPRLKVTGCNHPRTGLWRRRKL</sequence>
<accession>A0A5B7G5V9</accession>
<organism evidence="2 3">
    <name type="scientific">Portunus trituberculatus</name>
    <name type="common">Swimming crab</name>
    <name type="synonym">Neptunus trituberculatus</name>
    <dbReference type="NCBI Taxonomy" id="210409"/>
    <lineage>
        <taxon>Eukaryota</taxon>
        <taxon>Metazoa</taxon>
        <taxon>Ecdysozoa</taxon>
        <taxon>Arthropoda</taxon>
        <taxon>Crustacea</taxon>
        <taxon>Multicrustacea</taxon>
        <taxon>Malacostraca</taxon>
        <taxon>Eumalacostraca</taxon>
        <taxon>Eucarida</taxon>
        <taxon>Decapoda</taxon>
        <taxon>Pleocyemata</taxon>
        <taxon>Brachyura</taxon>
        <taxon>Eubrachyura</taxon>
        <taxon>Portunoidea</taxon>
        <taxon>Portunidae</taxon>
        <taxon>Portuninae</taxon>
        <taxon>Portunus</taxon>
    </lineage>
</organism>
<keyword evidence="3" id="KW-1185">Reference proteome</keyword>
<protein>
    <submittedName>
        <fullName evidence="2">Uncharacterized protein</fullName>
    </submittedName>
</protein>
<evidence type="ECO:0000313" key="2">
    <source>
        <dbReference type="EMBL" id="MPC52518.1"/>
    </source>
</evidence>
<evidence type="ECO:0000256" key="1">
    <source>
        <dbReference type="SAM" id="MobiDB-lite"/>
    </source>
</evidence>
<evidence type="ECO:0000313" key="3">
    <source>
        <dbReference type="Proteomes" id="UP000324222"/>
    </source>
</evidence>
<feature type="region of interest" description="Disordered" evidence="1">
    <location>
        <begin position="32"/>
        <end position="82"/>
    </location>
</feature>
<dbReference type="Proteomes" id="UP000324222">
    <property type="component" value="Unassembled WGS sequence"/>
</dbReference>
<reference evidence="2 3" key="1">
    <citation type="submission" date="2019-05" db="EMBL/GenBank/DDBJ databases">
        <title>Another draft genome of Portunus trituberculatus and its Hox gene families provides insights of decapod evolution.</title>
        <authorList>
            <person name="Jeong J.-H."/>
            <person name="Song I."/>
            <person name="Kim S."/>
            <person name="Choi T."/>
            <person name="Kim D."/>
            <person name="Ryu S."/>
            <person name="Kim W."/>
        </authorList>
    </citation>
    <scope>NUCLEOTIDE SEQUENCE [LARGE SCALE GENOMIC DNA]</scope>
    <source>
        <tissue evidence="2">Muscle</tissue>
    </source>
</reference>
<feature type="compositionally biased region" description="Basic and acidic residues" evidence="1">
    <location>
        <begin position="32"/>
        <end position="44"/>
    </location>
</feature>
<name>A0A5B7G5V9_PORTR</name>
<gene>
    <name evidence="2" type="ORF">E2C01_046389</name>
</gene>
<dbReference type="EMBL" id="VSRR010010942">
    <property type="protein sequence ID" value="MPC52518.1"/>
    <property type="molecule type" value="Genomic_DNA"/>
</dbReference>